<feature type="domain" description="ATPase BadF/BadG/BcrA/BcrD type" evidence="1">
    <location>
        <begin position="93"/>
        <end position="290"/>
    </location>
</feature>
<dbReference type="EMBL" id="JAEUAW010000003">
    <property type="protein sequence ID" value="MBW9093047.1"/>
    <property type="molecule type" value="Genomic_DNA"/>
</dbReference>
<evidence type="ECO:0000259" key="1">
    <source>
        <dbReference type="Pfam" id="PF01869"/>
    </source>
</evidence>
<dbReference type="Proteomes" id="UP001196843">
    <property type="component" value="Unassembled WGS sequence"/>
</dbReference>
<dbReference type="InterPro" id="IPR002731">
    <property type="entry name" value="ATPase_BadF"/>
</dbReference>
<organism evidence="2 3">
    <name type="scientific">Microbacterium jejuense</name>
    <dbReference type="NCBI Taxonomy" id="1263637"/>
    <lineage>
        <taxon>Bacteria</taxon>
        <taxon>Bacillati</taxon>
        <taxon>Actinomycetota</taxon>
        <taxon>Actinomycetes</taxon>
        <taxon>Micrococcales</taxon>
        <taxon>Microbacteriaceae</taxon>
        <taxon>Microbacterium</taxon>
    </lineage>
</organism>
<reference evidence="2 3" key="1">
    <citation type="journal article" date="2021" name="MBio">
        <title>Poor Competitiveness of Bradyrhizobium in Pigeon Pea Root Colonization in Indian Soils.</title>
        <authorList>
            <person name="Chalasani D."/>
            <person name="Basu A."/>
            <person name="Pullabhotla S.V.S.R.N."/>
            <person name="Jorrin B."/>
            <person name="Neal A.L."/>
            <person name="Poole P.S."/>
            <person name="Podile A.R."/>
            <person name="Tkacz A."/>
        </authorList>
    </citation>
    <scope>NUCLEOTIDE SEQUENCE [LARGE SCALE GENOMIC DNA]</scope>
    <source>
        <strain evidence="2 3">HU14</strain>
    </source>
</reference>
<sequence length="312" mass="32493">MRNLAIDAGQSGLRARVIETGHQESGGRSFEVDSSAHTGIRTDLPLGEQLAGAVSTLVAEVGTVDTVAIGTTGLTGREDLSGLDVLGLLGIRQLAVAHDSVTSYLGALGAEQGAVVAAGTGVVTLAVGARDVARVDGWGNIIGDAGSAYWFGREALDAAMRAYDGRGPATTLLQRLEAEFGDVETAYIVLQTDPRRVRRVASFARWVTGADAEGDAVASEICKRGAAELACSVHAGMERVAIAATTEIAVCTIGGVFRSEAITRAFLTALRNYRSAFQHLHPRGDGLDGATAMLTLDTNSALQTRVMRIELA</sequence>
<evidence type="ECO:0000313" key="3">
    <source>
        <dbReference type="Proteomes" id="UP001196843"/>
    </source>
</evidence>
<comment type="caution">
    <text evidence="2">The sequence shown here is derived from an EMBL/GenBank/DDBJ whole genome shotgun (WGS) entry which is preliminary data.</text>
</comment>
<evidence type="ECO:0000313" key="2">
    <source>
        <dbReference type="EMBL" id="MBW9093047.1"/>
    </source>
</evidence>
<dbReference type="PANTHER" id="PTHR43190">
    <property type="entry name" value="N-ACETYL-D-GLUCOSAMINE KINASE"/>
    <property type="match status" value="1"/>
</dbReference>
<dbReference type="Gene3D" id="3.30.420.40">
    <property type="match status" value="2"/>
</dbReference>
<protein>
    <recommendedName>
        <fullName evidence="1">ATPase BadF/BadG/BcrA/BcrD type domain-containing protein</fullName>
    </recommendedName>
</protein>
<proteinExistence type="predicted"/>
<dbReference type="RefSeq" id="WP_220299769.1">
    <property type="nucleotide sequence ID" value="NZ_JAEUAW010000003.1"/>
</dbReference>
<dbReference type="Pfam" id="PF01869">
    <property type="entry name" value="BcrAD_BadFG"/>
    <property type="match status" value="1"/>
</dbReference>
<gene>
    <name evidence="2" type="ORF">JNB62_05075</name>
</gene>
<dbReference type="InterPro" id="IPR052519">
    <property type="entry name" value="Euk-type_GlcNAc_Kinase"/>
</dbReference>
<dbReference type="InterPro" id="IPR043129">
    <property type="entry name" value="ATPase_NBD"/>
</dbReference>
<keyword evidence="3" id="KW-1185">Reference proteome</keyword>
<dbReference type="PANTHER" id="PTHR43190:SF3">
    <property type="entry name" value="N-ACETYL-D-GLUCOSAMINE KINASE"/>
    <property type="match status" value="1"/>
</dbReference>
<name>A0ABS7HJB9_9MICO</name>
<accession>A0ABS7HJB9</accession>
<dbReference type="SUPFAM" id="SSF53067">
    <property type="entry name" value="Actin-like ATPase domain"/>
    <property type="match status" value="1"/>
</dbReference>